<gene>
    <name evidence="4" type="ORF">GCM10009304_22670</name>
</gene>
<reference evidence="4" key="2">
    <citation type="submission" date="2020-09" db="EMBL/GenBank/DDBJ databases">
        <authorList>
            <person name="Sun Q."/>
            <person name="Ohkuma M."/>
        </authorList>
    </citation>
    <scope>NUCLEOTIDE SEQUENCE</scope>
    <source>
        <strain evidence="4">JCM 30078</strain>
    </source>
</reference>
<dbReference type="PROSITE" id="PS50006">
    <property type="entry name" value="FHA_DOMAIN"/>
    <property type="match status" value="2"/>
</dbReference>
<evidence type="ECO:0000313" key="5">
    <source>
        <dbReference type="Proteomes" id="UP000635983"/>
    </source>
</evidence>
<feature type="domain" description="FHA" evidence="3">
    <location>
        <begin position="32"/>
        <end position="81"/>
    </location>
</feature>
<proteinExistence type="predicted"/>
<name>A0A917UYM3_9PSED</name>
<feature type="region of interest" description="Disordered" evidence="1">
    <location>
        <begin position="227"/>
        <end position="261"/>
    </location>
</feature>
<comment type="caution">
    <text evidence="4">The sequence shown here is derived from an EMBL/GenBank/DDBJ whole genome shotgun (WGS) entry which is preliminary data.</text>
</comment>
<evidence type="ECO:0000256" key="2">
    <source>
        <dbReference type="SAM" id="Phobius"/>
    </source>
</evidence>
<accession>A0A917UYM3</accession>
<dbReference type="Pfam" id="PF00498">
    <property type="entry name" value="FHA"/>
    <property type="match status" value="2"/>
</dbReference>
<dbReference type="CDD" id="cd00060">
    <property type="entry name" value="FHA"/>
    <property type="match status" value="2"/>
</dbReference>
<dbReference type="Gene3D" id="2.60.200.20">
    <property type="match status" value="2"/>
</dbReference>
<dbReference type="InterPro" id="IPR050923">
    <property type="entry name" value="Cell_Proc_Reg/RNA_Proc"/>
</dbReference>
<dbReference type="Proteomes" id="UP000635983">
    <property type="component" value="Unassembled WGS sequence"/>
</dbReference>
<keyword evidence="2" id="KW-0472">Membrane</keyword>
<reference evidence="4" key="1">
    <citation type="journal article" date="2014" name="Int. J. Syst. Evol. Microbiol.">
        <title>Complete genome sequence of Corynebacterium casei LMG S-19264T (=DSM 44701T), isolated from a smear-ripened cheese.</title>
        <authorList>
            <consortium name="US DOE Joint Genome Institute (JGI-PGF)"/>
            <person name="Walter F."/>
            <person name="Albersmeier A."/>
            <person name="Kalinowski J."/>
            <person name="Ruckert C."/>
        </authorList>
    </citation>
    <scope>NUCLEOTIDE SEQUENCE</scope>
    <source>
        <strain evidence="4">JCM 30078</strain>
    </source>
</reference>
<dbReference type="EMBL" id="BMPO01000004">
    <property type="protein sequence ID" value="GGJ96222.1"/>
    <property type="molecule type" value="Genomic_DNA"/>
</dbReference>
<dbReference type="InterPro" id="IPR008984">
    <property type="entry name" value="SMAD_FHA_dom_sf"/>
</dbReference>
<evidence type="ECO:0000259" key="3">
    <source>
        <dbReference type="PROSITE" id="PS50006"/>
    </source>
</evidence>
<evidence type="ECO:0000256" key="1">
    <source>
        <dbReference type="SAM" id="MobiDB-lite"/>
    </source>
</evidence>
<dbReference type="InterPro" id="IPR000253">
    <property type="entry name" value="FHA_dom"/>
</dbReference>
<keyword evidence="2" id="KW-0812">Transmembrane</keyword>
<sequence>MFAQGKEQAGQMLKIQFNDNRQAPLWLVNQCFTIGRDSRNDLVLEDDGVDDFHAEIRNEQGIYYLSDTDSEGGVLVNGALIEERYALQAGDQVRIGTADLQLLDPTRAHSASGGGRWYLQVLSGEQEGKKFHINGSMTFGRSIKCELSFSDMALSRRHCEFFLRDDILELKDLASINGVTVNQQRVTTAQLKPGDEIQMGSVTMLVIGPKPAQQDVIDEDATVFMRAADLPPPTPRSDTPPANRRSYRRRQPEPVGNIVPDAPTTGTGKIVLIGLSATAVVAVVGTLLIWFT</sequence>
<keyword evidence="2" id="KW-1133">Transmembrane helix</keyword>
<organism evidence="4 5">
    <name type="scientific">Pseudomonas matsuisoli</name>
    <dbReference type="NCBI Taxonomy" id="1515666"/>
    <lineage>
        <taxon>Bacteria</taxon>
        <taxon>Pseudomonadati</taxon>
        <taxon>Pseudomonadota</taxon>
        <taxon>Gammaproteobacteria</taxon>
        <taxon>Pseudomonadales</taxon>
        <taxon>Pseudomonadaceae</taxon>
        <taxon>Pseudomonas</taxon>
    </lineage>
</organism>
<protein>
    <recommendedName>
        <fullName evidence="3">FHA domain-containing protein</fullName>
    </recommendedName>
</protein>
<dbReference type="SMART" id="SM00240">
    <property type="entry name" value="FHA"/>
    <property type="match status" value="2"/>
</dbReference>
<dbReference type="AlphaFoldDB" id="A0A917UYM3"/>
<keyword evidence="5" id="KW-1185">Reference proteome</keyword>
<dbReference type="SUPFAM" id="SSF49879">
    <property type="entry name" value="SMAD/FHA domain"/>
    <property type="match status" value="2"/>
</dbReference>
<evidence type="ECO:0000313" key="4">
    <source>
        <dbReference type="EMBL" id="GGJ96222.1"/>
    </source>
</evidence>
<feature type="domain" description="FHA" evidence="3">
    <location>
        <begin position="137"/>
        <end position="186"/>
    </location>
</feature>
<dbReference type="PANTHER" id="PTHR23308">
    <property type="entry name" value="NUCLEAR INHIBITOR OF PROTEIN PHOSPHATASE-1"/>
    <property type="match status" value="1"/>
</dbReference>
<feature type="transmembrane region" description="Helical" evidence="2">
    <location>
        <begin position="270"/>
        <end position="291"/>
    </location>
</feature>